<evidence type="ECO:0000313" key="2">
    <source>
        <dbReference type="Proteomes" id="UP000789405"/>
    </source>
</evidence>
<keyword evidence="2" id="KW-1185">Reference proteome</keyword>
<dbReference type="EMBL" id="CAJVPY010043128">
    <property type="protein sequence ID" value="CAG8807945.1"/>
    <property type="molecule type" value="Genomic_DNA"/>
</dbReference>
<dbReference type="Proteomes" id="UP000789405">
    <property type="component" value="Unassembled WGS sequence"/>
</dbReference>
<comment type="caution">
    <text evidence="1">The sequence shown here is derived from an EMBL/GenBank/DDBJ whole genome shotgun (WGS) entry which is preliminary data.</text>
</comment>
<sequence length="67" mass="7997">SNYVDLSNKSQDPEEFLSESELYESGIELDISEDKPKNFKKRKHIDEDVYQNFEQKNKDNPAFKRIK</sequence>
<proteinExistence type="predicted"/>
<protein>
    <submittedName>
        <fullName evidence="1">14707_t:CDS:1</fullName>
    </submittedName>
</protein>
<name>A0A9N9K2N0_9GLOM</name>
<reference evidence="1" key="1">
    <citation type="submission" date="2021-06" db="EMBL/GenBank/DDBJ databases">
        <authorList>
            <person name="Kallberg Y."/>
            <person name="Tangrot J."/>
            <person name="Rosling A."/>
        </authorList>
    </citation>
    <scope>NUCLEOTIDE SEQUENCE</scope>
    <source>
        <strain evidence="1">MA453B</strain>
    </source>
</reference>
<organism evidence="1 2">
    <name type="scientific">Dentiscutata erythropus</name>
    <dbReference type="NCBI Taxonomy" id="1348616"/>
    <lineage>
        <taxon>Eukaryota</taxon>
        <taxon>Fungi</taxon>
        <taxon>Fungi incertae sedis</taxon>
        <taxon>Mucoromycota</taxon>
        <taxon>Glomeromycotina</taxon>
        <taxon>Glomeromycetes</taxon>
        <taxon>Diversisporales</taxon>
        <taxon>Gigasporaceae</taxon>
        <taxon>Dentiscutata</taxon>
    </lineage>
</organism>
<feature type="non-terminal residue" evidence="1">
    <location>
        <position position="67"/>
    </location>
</feature>
<feature type="non-terminal residue" evidence="1">
    <location>
        <position position="1"/>
    </location>
</feature>
<gene>
    <name evidence="1" type="ORF">DERYTH_LOCUS24783</name>
</gene>
<dbReference type="AlphaFoldDB" id="A0A9N9K2N0"/>
<evidence type="ECO:0000313" key="1">
    <source>
        <dbReference type="EMBL" id="CAG8807945.1"/>
    </source>
</evidence>
<accession>A0A9N9K2N0</accession>